<dbReference type="Proteomes" id="UP000308600">
    <property type="component" value="Unassembled WGS sequence"/>
</dbReference>
<dbReference type="EMBL" id="ML208395">
    <property type="protein sequence ID" value="TFK66758.1"/>
    <property type="molecule type" value="Genomic_DNA"/>
</dbReference>
<reference evidence="1 2" key="1">
    <citation type="journal article" date="2019" name="Nat. Ecol. Evol.">
        <title>Megaphylogeny resolves global patterns of mushroom evolution.</title>
        <authorList>
            <person name="Varga T."/>
            <person name="Krizsan K."/>
            <person name="Foldi C."/>
            <person name="Dima B."/>
            <person name="Sanchez-Garcia M."/>
            <person name="Sanchez-Ramirez S."/>
            <person name="Szollosi G.J."/>
            <person name="Szarkandi J.G."/>
            <person name="Papp V."/>
            <person name="Albert L."/>
            <person name="Andreopoulos W."/>
            <person name="Angelini C."/>
            <person name="Antonin V."/>
            <person name="Barry K.W."/>
            <person name="Bougher N.L."/>
            <person name="Buchanan P."/>
            <person name="Buyck B."/>
            <person name="Bense V."/>
            <person name="Catcheside P."/>
            <person name="Chovatia M."/>
            <person name="Cooper J."/>
            <person name="Damon W."/>
            <person name="Desjardin D."/>
            <person name="Finy P."/>
            <person name="Geml J."/>
            <person name="Haridas S."/>
            <person name="Hughes K."/>
            <person name="Justo A."/>
            <person name="Karasinski D."/>
            <person name="Kautmanova I."/>
            <person name="Kiss B."/>
            <person name="Kocsube S."/>
            <person name="Kotiranta H."/>
            <person name="LaButti K.M."/>
            <person name="Lechner B.E."/>
            <person name="Liimatainen K."/>
            <person name="Lipzen A."/>
            <person name="Lukacs Z."/>
            <person name="Mihaltcheva S."/>
            <person name="Morgado L.N."/>
            <person name="Niskanen T."/>
            <person name="Noordeloos M.E."/>
            <person name="Ohm R.A."/>
            <person name="Ortiz-Santana B."/>
            <person name="Ovrebo C."/>
            <person name="Racz N."/>
            <person name="Riley R."/>
            <person name="Savchenko A."/>
            <person name="Shiryaev A."/>
            <person name="Soop K."/>
            <person name="Spirin V."/>
            <person name="Szebenyi C."/>
            <person name="Tomsovsky M."/>
            <person name="Tulloss R.E."/>
            <person name="Uehling J."/>
            <person name="Grigoriev I.V."/>
            <person name="Vagvolgyi C."/>
            <person name="Papp T."/>
            <person name="Martin F.M."/>
            <person name="Miettinen O."/>
            <person name="Hibbett D.S."/>
            <person name="Nagy L.G."/>
        </authorList>
    </citation>
    <scope>NUCLEOTIDE SEQUENCE [LARGE SCALE GENOMIC DNA]</scope>
    <source>
        <strain evidence="1 2">NL-1719</strain>
    </source>
</reference>
<evidence type="ECO:0000313" key="1">
    <source>
        <dbReference type="EMBL" id="TFK66758.1"/>
    </source>
</evidence>
<evidence type="ECO:0000313" key="2">
    <source>
        <dbReference type="Proteomes" id="UP000308600"/>
    </source>
</evidence>
<protein>
    <submittedName>
        <fullName evidence="1">Uncharacterized protein</fullName>
    </submittedName>
</protein>
<sequence length="266" mass="30871">MADPTSCPHLPPELEQEIFLLAFRNDYRDAINLVQIAKRVFDWLIPSVLHVVQFGAIQPAPITFNKSVYERYGHHVRHLFLESLEPDDVRTYLRLFPNVTNLAVWSDRSQSDIPDLLQLPLNLTCLSIRPPHKLFPPFSRLTHLHFQFNFPMYATENNTQVPYHELLEPVLYLPNLTHLGMVPTFSERTIELFLERKRCPELRVLMVIWRPSEGGSAKLDDLAPVLVADPRILNIKCDAKWDWEVGARGGKDMWEFADEVLASREH</sequence>
<accession>A0ACD3ALG8</accession>
<organism evidence="1 2">
    <name type="scientific">Pluteus cervinus</name>
    <dbReference type="NCBI Taxonomy" id="181527"/>
    <lineage>
        <taxon>Eukaryota</taxon>
        <taxon>Fungi</taxon>
        <taxon>Dikarya</taxon>
        <taxon>Basidiomycota</taxon>
        <taxon>Agaricomycotina</taxon>
        <taxon>Agaricomycetes</taxon>
        <taxon>Agaricomycetidae</taxon>
        <taxon>Agaricales</taxon>
        <taxon>Pluteineae</taxon>
        <taxon>Pluteaceae</taxon>
        <taxon>Pluteus</taxon>
    </lineage>
</organism>
<keyword evidence="2" id="KW-1185">Reference proteome</keyword>
<name>A0ACD3ALG8_9AGAR</name>
<gene>
    <name evidence="1" type="ORF">BDN72DRAFT_961540</name>
</gene>
<proteinExistence type="predicted"/>